<dbReference type="PANTHER" id="PTHR12810:SF0">
    <property type="entry name" value="SMALL RIBOSOMAL SUBUNIT PROTEIN MS29"/>
    <property type="match status" value="1"/>
</dbReference>
<keyword evidence="6" id="KW-0687">Ribonucleoprotein</keyword>
<reference evidence="8" key="2">
    <citation type="journal article" date="2023" name="Microbiol Resour">
        <title>Decontamination and Annotation of the Draft Genome Sequence of the Oomycete Lagenidium giganteum ARSEF 373.</title>
        <authorList>
            <person name="Morgan W.R."/>
            <person name="Tartar A."/>
        </authorList>
    </citation>
    <scope>NUCLEOTIDE SEQUENCE</scope>
    <source>
        <strain evidence="8">ARSEF 373</strain>
    </source>
</reference>
<keyword evidence="5" id="KW-0496">Mitochondrion</keyword>
<comment type="subcellular location">
    <subcellularLocation>
        <location evidence="1">Mitochondrion</location>
    </subcellularLocation>
</comment>
<dbReference type="GO" id="GO:0005763">
    <property type="term" value="C:mitochondrial small ribosomal subunit"/>
    <property type="evidence" value="ECO:0007669"/>
    <property type="project" value="TreeGrafter"/>
</dbReference>
<name>A0AAV2YF83_9STRA</name>
<keyword evidence="3" id="KW-0809">Transit peptide</keyword>
<dbReference type="GO" id="GO:0003735">
    <property type="term" value="F:structural constituent of ribosome"/>
    <property type="evidence" value="ECO:0007669"/>
    <property type="project" value="TreeGrafter"/>
</dbReference>
<evidence type="ECO:0000256" key="5">
    <source>
        <dbReference type="ARBA" id="ARBA00023128"/>
    </source>
</evidence>
<comment type="similarity">
    <text evidence="2">Belongs to the mitochondrion-specific ribosomal protein mS29 family.</text>
</comment>
<evidence type="ECO:0000256" key="1">
    <source>
        <dbReference type="ARBA" id="ARBA00004173"/>
    </source>
</evidence>
<reference evidence="8" key="1">
    <citation type="submission" date="2022-11" db="EMBL/GenBank/DDBJ databases">
        <authorList>
            <person name="Morgan W.R."/>
            <person name="Tartar A."/>
        </authorList>
    </citation>
    <scope>NUCLEOTIDE SEQUENCE</scope>
    <source>
        <strain evidence="8">ARSEF 373</strain>
    </source>
</reference>
<gene>
    <name evidence="8" type="ORF">N0F65_000443</name>
</gene>
<evidence type="ECO:0000256" key="3">
    <source>
        <dbReference type="ARBA" id="ARBA00022946"/>
    </source>
</evidence>
<dbReference type="AlphaFoldDB" id="A0AAV2YF83"/>
<sequence>MAIRSVVARLQARSVQRYATATQVYGIRAFSTDVINGEVTAVAESTEETANEINTVIAPVSLATATANEKFKFFEITQDMQKKFLAEGINKRVEAAFDLMGHRHTMLRKKTFEIMEYMKNGTYKDRKYPTFVIDGARGCGKTIALQQIVQFARESGWLVLYVPRARAWCTEGPYIMRSPYLEGKYDIDEFGVDLLQKFLQSHKDQLAQIPLRGNYGERYYPASLGAAPKEGAKVDRSGLTLLDLVQNGIADEELACTAVVDLRAELAEVTEFPVLVAVDEFNSLYEDTVFGYEGQTIWPEDISVVDALRDFNEKGLEPERRLKNGVFIAATTENYPSSFKFKHQVNYKSFKTTMGPYSPEELQSVVDYYNHVQFLHDKPTESQLAYFRLMTKAVPLNVFDRASFS</sequence>
<evidence type="ECO:0000313" key="8">
    <source>
        <dbReference type="EMBL" id="DAZ92673.1"/>
    </source>
</evidence>
<dbReference type="SUPFAM" id="SSF52540">
    <property type="entry name" value="P-loop containing nucleoside triphosphate hydrolases"/>
    <property type="match status" value="1"/>
</dbReference>
<evidence type="ECO:0000256" key="4">
    <source>
        <dbReference type="ARBA" id="ARBA00022980"/>
    </source>
</evidence>
<evidence type="ECO:0000313" key="9">
    <source>
        <dbReference type="Proteomes" id="UP001146120"/>
    </source>
</evidence>
<dbReference type="PANTHER" id="PTHR12810">
    <property type="entry name" value="MITOCHONDRIAL 28S RIBOSOMAL PROTEIN S29"/>
    <property type="match status" value="1"/>
</dbReference>
<comment type="caution">
    <text evidence="8">The sequence shown here is derived from an EMBL/GenBank/DDBJ whole genome shotgun (WGS) entry which is preliminary data.</text>
</comment>
<evidence type="ECO:0000256" key="7">
    <source>
        <dbReference type="ARBA" id="ARBA00035140"/>
    </source>
</evidence>
<proteinExistence type="inferred from homology"/>
<dbReference type="EMBL" id="DAKRPA010000402">
    <property type="protein sequence ID" value="DAZ92673.1"/>
    <property type="molecule type" value="Genomic_DNA"/>
</dbReference>
<protein>
    <recommendedName>
        <fullName evidence="7">Small ribosomal subunit protein mS29</fullName>
    </recommendedName>
</protein>
<organism evidence="8 9">
    <name type="scientific">Lagenidium giganteum</name>
    <dbReference type="NCBI Taxonomy" id="4803"/>
    <lineage>
        <taxon>Eukaryota</taxon>
        <taxon>Sar</taxon>
        <taxon>Stramenopiles</taxon>
        <taxon>Oomycota</taxon>
        <taxon>Peronosporomycetes</taxon>
        <taxon>Pythiales</taxon>
        <taxon>Pythiaceae</taxon>
    </lineage>
</organism>
<evidence type="ECO:0000256" key="2">
    <source>
        <dbReference type="ARBA" id="ARBA00009863"/>
    </source>
</evidence>
<keyword evidence="4" id="KW-0689">Ribosomal protein</keyword>
<dbReference type="Pfam" id="PF10236">
    <property type="entry name" value="DAP3"/>
    <property type="match status" value="1"/>
</dbReference>
<keyword evidence="9" id="KW-1185">Reference proteome</keyword>
<dbReference type="Proteomes" id="UP001146120">
    <property type="component" value="Unassembled WGS sequence"/>
</dbReference>
<accession>A0AAV2YF83</accession>
<dbReference type="InterPro" id="IPR019368">
    <property type="entry name" value="Ribosomal_mS29"/>
</dbReference>
<evidence type="ECO:0000256" key="6">
    <source>
        <dbReference type="ARBA" id="ARBA00023274"/>
    </source>
</evidence>
<dbReference type="InterPro" id="IPR027417">
    <property type="entry name" value="P-loop_NTPase"/>
</dbReference>